<accession>A0ABX6YIE5</accession>
<evidence type="ECO:0000313" key="3">
    <source>
        <dbReference type="Proteomes" id="UP000662814"/>
    </source>
</evidence>
<reference evidence="2 3" key="1">
    <citation type="submission" date="2020-12" db="EMBL/GenBank/DDBJ databases">
        <title>Microbacterium sp. HY060.</title>
        <authorList>
            <person name="Zhou J."/>
        </authorList>
    </citation>
    <scope>NUCLEOTIDE SEQUENCE [LARGE SCALE GENOMIC DNA]</scope>
    <source>
        <strain evidence="2 3">HY60</strain>
    </source>
</reference>
<dbReference type="PANTHER" id="PTHR44013:SF1">
    <property type="entry name" value="ZINC-TYPE ALCOHOL DEHYDROGENASE-LIKE PROTEIN C16A3.02C"/>
    <property type="match status" value="1"/>
</dbReference>
<gene>
    <name evidence="2" type="ORF">HCR76_00135</name>
</gene>
<dbReference type="SUPFAM" id="SSF51735">
    <property type="entry name" value="NAD(P)-binding Rossmann-fold domains"/>
    <property type="match status" value="1"/>
</dbReference>
<dbReference type="Pfam" id="PF13602">
    <property type="entry name" value="ADH_zinc_N_2"/>
    <property type="match status" value="1"/>
</dbReference>
<keyword evidence="3" id="KW-1185">Reference proteome</keyword>
<name>A0ABX6YIE5_9MICO</name>
<dbReference type="Gene3D" id="3.90.180.10">
    <property type="entry name" value="Medium-chain alcohol dehydrogenases, catalytic domain"/>
    <property type="match status" value="1"/>
</dbReference>
<dbReference type="InterPro" id="IPR013154">
    <property type="entry name" value="ADH-like_N"/>
</dbReference>
<dbReference type="SUPFAM" id="SSF50129">
    <property type="entry name" value="GroES-like"/>
    <property type="match status" value="1"/>
</dbReference>
<feature type="domain" description="Enoyl reductase (ER)" evidence="1">
    <location>
        <begin position="16"/>
        <end position="319"/>
    </location>
</feature>
<dbReference type="InterPro" id="IPR020843">
    <property type="entry name" value="ER"/>
</dbReference>
<evidence type="ECO:0000313" key="2">
    <source>
        <dbReference type="EMBL" id="QPZ38563.1"/>
    </source>
</evidence>
<dbReference type="Pfam" id="PF08240">
    <property type="entry name" value="ADH_N"/>
    <property type="match status" value="1"/>
</dbReference>
<dbReference type="InterPro" id="IPR011032">
    <property type="entry name" value="GroES-like_sf"/>
</dbReference>
<dbReference type="InterPro" id="IPR036291">
    <property type="entry name" value="NAD(P)-bd_dom_sf"/>
</dbReference>
<dbReference type="CDD" id="cd08267">
    <property type="entry name" value="MDR1"/>
    <property type="match status" value="1"/>
</dbReference>
<evidence type="ECO:0000259" key="1">
    <source>
        <dbReference type="SMART" id="SM00829"/>
    </source>
</evidence>
<dbReference type="InterPro" id="IPR052733">
    <property type="entry name" value="Chloroplast_QOR"/>
</dbReference>
<dbReference type="PANTHER" id="PTHR44013">
    <property type="entry name" value="ZINC-TYPE ALCOHOL DEHYDROGENASE-LIKE PROTEIN C16A3.02C"/>
    <property type="match status" value="1"/>
</dbReference>
<sequence>MTADPTMRAAVLTAFGSPDVLKIIDLPRPTNADDEVLVRVFATTVNGGELFAREGRASLITGTKFPQRMGIDFTGVIVNVGANVDDHAVGDRVWGILADDKFGAASEYVAVSPDVISLAPESVSLTEAASVLVGGVTALLALTSKAQLKPDERLLVRGANGGVGSVAVQLGRHLGARVTGIASTRNREFVAGLGAQHVHDYARDGALPSGPFDVVVDTVGADLHRSRRLLSRSGRMIAVALDFTHLLRSIWFVALSTVHGSRRIRFFRGKPSTEVLRHLAELVDAGAITPVVDTVHSLENVAQAHRALAAGGVRGKHVIEVVAV</sequence>
<dbReference type="EMBL" id="CP061169">
    <property type="protein sequence ID" value="QPZ38563.1"/>
    <property type="molecule type" value="Genomic_DNA"/>
</dbReference>
<dbReference type="SMART" id="SM00829">
    <property type="entry name" value="PKS_ER"/>
    <property type="match status" value="1"/>
</dbReference>
<dbReference type="RefSeq" id="WP_166986131.1">
    <property type="nucleotide sequence ID" value="NZ_CP061169.1"/>
</dbReference>
<dbReference type="Proteomes" id="UP000662814">
    <property type="component" value="Chromosome"/>
</dbReference>
<protein>
    <submittedName>
        <fullName evidence="2">NAD(P)-dependent alcohol dehydrogenase</fullName>
    </submittedName>
</protein>
<organism evidence="2 3">
    <name type="scientific">Paramicrobacterium chengjingii</name>
    <dbReference type="NCBI Taxonomy" id="2769067"/>
    <lineage>
        <taxon>Bacteria</taxon>
        <taxon>Bacillati</taxon>
        <taxon>Actinomycetota</taxon>
        <taxon>Actinomycetes</taxon>
        <taxon>Micrococcales</taxon>
        <taxon>Microbacteriaceae</taxon>
        <taxon>Paramicrobacterium</taxon>
    </lineage>
</organism>
<dbReference type="Gene3D" id="3.40.50.720">
    <property type="entry name" value="NAD(P)-binding Rossmann-like Domain"/>
    <property type="match status" value="1"/>
</dbReference>
<proteinExistence type="predicted"/>